<dbReference type="Pfam" id="PF02852">
    <property type="entry name" value="Pyr_redox_dim"/>
    <property type="match status" value="1"/>
</dbReference>
<dbReference type="InterPro" id="IPR023753">
    <property type="entry name" value="FAD/NAD-binding_dom"/>
</dbReference>
<keyword evidence="4" id="KW-0521">NADP</keyword>
<dbReference type="AlphaFoldDB" id="A0A4R3JI05"/>
<keyword evidence="3 8" id="KW-0274">FAD</keyword>
<dbReference type="Pfam" id="PF07992">
    <property type="entry name" value="Pyr_redox_2"/>
    <property type="match status" value="1"/>
</dbReference>
<dbReference type="PANTHER" id="PTHR43014:SF2">
    <property type="entry name" value="MERCURIC REDUCTASE"/>
    <property type="match status" value="1"/>
</dbReference>
<organism evidence="13 14">
    <name type="scientific">Varunaivibrio sulfuroxidans</name>
    <dbReference type="NCBI Taxonomy" id="1773489"/>
    <lineage>
        <taxon>Bacteria</taxon>
        <taxon>Pseudomonadati</taxon>
        <taxon>Pseudomonadota</taxon>
        <taxon>Alphaproteobacteria</taxon>
        <taxon>Rhodospirillales</taxon>
        <taxon>Magnetovibrionaceae</taxon>
        <taxon>Varunaivibrio</taxon>
    </lineage>
</organism>
<feature type="binding site" evidence="8">
    <location>
        <begin position="141"/>
        <end position="143"/>
    </location>
    <ligand>
        <name>FAD</name>
        <dbReference type="ChEBI" id="CHEBI:57692"/>
    </ligand>
</feature>
<evidence type="ECO:0000256" key="1">
    <source>
        <dbReference type="ARBA" id="ARBA00007532"/>
    </source>
</evidence>
<keyword evidence="2 10" id="KW-0285">Flavoprotein</keyword>
<dbReference type="GO" id="GO:0016668">
    <property type="term" value="F:oxidoreductase activity, acting on a sulfur group of donors, NAD(P) as acceptor"/>
    <property type="evidence" value="ECO:0007669"/>
    <property type="project" value="InterPro"/>
</dbReference>
<evidence type="ECO:0000313" key="13">
    <source>
        <dbReference type="EMBL" id="TCS65003.1"/>
    </source>
</evidence>
<evidence type="ECO:0000256" key="2">
    <source>
        <dbReference type="ARBA" id="ARBA00022630"/>
    </source>
</evidence>
<comment type="cofactor">
    <cofactor evidence="8">
        <name>FAD</name>
        <dbReference type="ChEBI" id="CHEBI:57692"/>
    </cofactor>
    <text evidence="8">Binds 1 FAD per subunit.</text>
</comment>
<dbReference type="SUPFAM" id="SSF51905">
    <property type="entry name" value="FAD/NAD(P)-binding domain"/>
    <property type="match status" value="1"/>
</dbReference>
<feature type="binding site" evidence="8">
    <location>
        <position position="201"/>
    </location>
    <ligand>
        <name>NAD(+)</name>
        <dbReference type="ChEBI" id="CHEBI:57540"/>
    </ligand>
</feature>
<dbReference type="PRINTS" id="PR00411">
    <property type="entry name" value="PNDRDTASEI"/>
</dbReference>
<dbReference type="InterPro" id="IPR036188">
    <property type="entry name" value="FAD/NAD-bd_sf"/>
</dbReference>
<comment type="caution">
    <text evidence="13">The sequence shown here is derived from an EMBL/GenBank/DDBJ whole genome shotgun (WGS) entry which is preliminary data.</text>
</comment>
<keyword evidence="6" id="KW-1015">Disulfide bond</keyword>
<evidence type="ECO:0000256" key="4">
    <source>
        <dbReference type="ARBA" id="ARBA00022857"/>
    </source>
</evidence>
<keyword evidence="5 10" id="KW-0560">Oxidoreductase</keyword>
<evidence type="ECO:0000256" key="9">
    <source>
        <dbReference type="PIRSR" id="PIRSR000350-4"/>
    </source>
</evidence>
<feature type="domain" description="Pyridine nucleotide-disulphide oxidoreductase dimerisation" evidence="11">
    <location>
        <begin position="342"/>
        <end position="451"/>
    </location>
</feature>
<keyword evidence="8" id="KW-0520">NAD</keyword>
<gene>
    <name evidence="13" type="ORF">EDD55_101336</name>
</gene>
<dbReference type="PRINTS" id="PR00368">
    <property type="entry name" value="FADPNR"/>
</dbReference>
<feature type="binding site" evidence="8">
    <location>
        <position position="53"/>
    </location>
    <ligand>
        <name>FAD</name>
        <dbReference type="ChEBI" id="CHEBI:57692"/>
    </ligand>
</feature>
<dbReference type="PIRSF" id="PIRSF000350">
    <property type="entry name" value="Mercury_reductase_MerA"/>
    <property type="match status" value="1"/>
</dbReference>
<name>A0A4R3JI05_9PROT</name>
<keyword evidence="13" id="KW-0670">Pyruvate</keyword>
<dbReference type="InterPro" id="IPR004099">
    <property type="entry name" value="Pyr_nucl-diS_OxRdtase_dimer"/>
</dbReference>
<feature type="binding site" evidence="8">
    <location>
        <begin position="178"/>
        <end position="185"/>
    </location>
    <ligand>
        <name>NAD(+)</name>
        <dbReference type="ChEBI" id="CHEBI:57540"/>
    </ligand>
</feature>
<dbReference type="SUPFAM" id="SSF55424">
    <property type="entry name" value="FAD/NAD-linked reductases, dimerisation (C-terminal) domain"/>
    <property type="match status" value="1"/>
</dbReference>
<dbReference type="FunFam" id="3.30.390.30:FF:000001">
    <property type="entry name" value="Dihydrolipoyl dehydrogenase"/>
    <property type="match status" value="1"/>
</dbReference>
<dbReference type="Gene3D" id="3.50.50.60">
    <property type="entry name" value="FAD/NAD(P)-binding domain"/>
    <property type="match status" value="2"/>
</dbReference>
<evidence type="ECO:0000259" key="12">
    <source>
        <dbReference type="Pfam" id="PF07992"/>
    </source>
</evidence>
<reference evidence="13 14" key="1">
    <citation type="submission" date="2019-03" db="EMBL/GenBank/DDBJ databases">
        <title>Genomic Encyclopedia of Type Strains, Phase IV (KMG-IV): sequencing the most valuable type-strain genomes for metagenomic binning, comparative biology and taxonomic classification.</title>
        <authorList>
            <person name="Goeker M."/>
        </authorList>
    </citation>
    <scope>NUCLEOTIDE SEQUENCE [LARGE SCALE GENOMIC DNA]</scope>
    <source>
        <strain evidence="13 14">DSM 101688</strain>
    </source>
</reference>
<keyword evidence="7 10" id="KW-0676">Redox-active center</keyword>
<evidence type="ECO:0000256" key="7">
    <source>
        <dbReference type="ARBA" id="ARBA00023284"/>
    </source>
</evidence>
<dbReference type="OrthoDB" id="9764616at2"/>
<dbReference type="GO" id="GO:0050660">
    <property type="term" value="F:flavin adenine dinucleotide binding"/>
    <property type="evidence" value="ECO:0007669"/>
    <property type="project" value="TreeGrafter"/>
</dbReference>
<dbReference type="Gene3D" id="3.30.390.30">
    <property type="match status" value="1"/>
</dbReference>
<keyword evidence="14" id="KW-1185">Reference proteome</keyword>
<evidence type="ECO:0000313" key="14">
    <source>
        <dbReference type="Proteomes" id="UP000295304"/>
    </source>
</evidence>
<dbReference type="InterPro" id="IPR012999">
    <property type="entry name" value="Pyr_OxRdtase_I_AS"/>
</dbReference>
<evidence type="ECO:0000256" key="8">
    <source>
        <dbReference type="PIRSR" id="PIRSR000350-3"/>
    </source>
</evidence>
<evidence type="ECO:0000256" key="6">
    <source>
        <dbReference type="ARBA" id="ARBA00023157"/>
    </source>
</evidence>
<keyword evidence="8" id="KW-0547">Nucleotide-binding</keyword>
<protein>
    <submittedName>
        <fullName evidence="13">Pyruvate/2-oxoglutarate dehydrogenase complex dihydrolipoamide dehydrogenase (E3) component</fullName>
    </submittedName>
</protein>
<feature type="binding site" evidence="8">
    <location>
        <position position="268"/>
    </location>
    <ligand>
        <name>NAD(+)</name>
        <dbReference type="ChEBI" id="CHEBI:57540"/>
    </ligand>
</feature>
<dbReference type="InterPro" id="IPR001100">
    <property type="entry name" value="Pyr_nuc-diS_OxRdtase"/>
</dbReference>
<evidence type="ECO:0000256" key="10">
    <source>
        <dbReference type="RuleBase" id="RU003691"/>
    </source>
</evidence>
<feature type="binding site" evidence="8">
    <location>
        <position position="308"/>
    </location>
    <ligand>
        <name>FAD</name>
        <dbReference type="ChEBI" id="CHEBI:57692"/>
    </ligand>
</feature>
<proteinExistence type="inferred from homology"/>
<comment type="similarity">
    <text evidence="1 10">Belongs to the class-I pyridine nucleotide-disulfide oxidoreductase family.</text>
</comment>
<feature type="disulfide bond" description="Redox-active" evidence="9">
    <location>
        <begin position="44"/>
        <end position="49"/>
    </location>
</feature>
<dbReference type="GO" id="GO:0003955">
    <property type="term" value="F:NAD(P)H dehydrogenase (quinone) activity"/>
    <property type="evidence" value="ECO:0007669"/>
    <property type="project" value="TreeGrafter"/>
</dbReference>
<dbReference type="PROSITE" id="PS00076">
    <property type="entry name" value="PYRIDINE_REDOX_1"/>
    <property type="match status" value="1"/>
</dbReference>
<dbReference type="RefSeq" id="WP_132937726.1">
    <property type="nucleotide sequence ID" value="NZ_CP119676.1"/>
</dbReference>
<sequence length="476" mass="49998">MSAPIAADICVIGAGAGGLSVAAGAARMGAKTVLIEKAAMGGDCLNSGCVPSKALLAAGKAAEAVRRAHRFGVEARLTAIDGRATFARVEAVIQAIAPHDSTPRFEGLGVRVIAGTATFTDRRTVRVGERDVRARRFVIATGSHPFVPPIPGLDETPFLTNETVFKQQAIPERLIVIGGGPIGVEMAQAHRRLGARVTILEMAGIMAGDDPELVQVVRARLNDEGIDVHENTAIDKVEGAPGAVRVFIRTPSGAKTAIAGSHLLIAAGRRPNIADLGLETAGVAHDDRAIAVDRRLRTTNGKIFAIGDVIGRAQFTHAAGYHAGVVIRNALLRLPAKADGVIPRVTYSDPELAQVGLNEAAARARFGAGGVRVLSSPFTDNDRARCEDETDGLIKVICTHRGRVLGAGIVGPHAGELILPWVLVLSRGLKIDAMAAIVAPYPTLSEIGKRAAGSFFTPRLFSPFMRKLVRFLALFG</sequence>
<dbReference type="EMBL" id="SLZW01000001">
    <property type="protein sequence ID" value="TCS65003.1"/>
    <property type="molecule type" value="Genomic_DNA"/>
</dbReference>
<accession>A0A4R3JI05</accession>
<feature type="domain" description="FAD/NAD(P)-binding" evidence="12">
    <location>
        <begin position="8"/>
        <end position="322"/>
    </location>
</feature>
<dbReference type="Proteomes" id="UP000295304">
    <property type="component" value="Unassembled WGS sequence"/>
</dbReference>
<evidence type="ECO:0000259" key="11">
    <source>
        <dbReference type="Pfam" id="PF02852"/>
    </source>
</evidence>
<evidence type="ECO:0000256" key="3">
    <source>
        <dbReference type="ARBA" id="ARBA00022827"/>
    </source>
</evidence>
<dbReference type="PANTHER" id="PTHR43014">
    <property type="entry name" value="MERCURIC REDUCTASE"/>
    <property type="match status" value="1"/>
</dbReference>
<evidence type="ECO:0000256" key="5">
    <source>
        <dbReference type="ARBA" id="ARBA00023002"/>
    </source>
</evidence>
<dbReference type="InterPro" id="IPR016156">
    <property type="entry name" value="FAD/NAD-linked_Rdtase_dimer_sf"/>
</dbReference>